<keyword evidence="6" id="KW-0539">Nucleus</keyword>
<dbReference type="Pfam" id="PF10551">
    <property type="entry name" value="MULE"/>
    <property type="match status" value="1"/>
</dbReference>
<dbReference type="InterPro" id="IPR006564">
    <property type="entry name" value="Znf_PMZ"/>
</dbReference>
<evidence type="ECO:0000256" key="6">
    <source>
        <dbReference type="RuleBase" id="RU367018"/>
    </source>
</evidence>
<comment type="similarity">
    <text evidence="1 6">Belongs to the FHY3/FAR1 family.</text>
</comment>
<dbReference type="GO" id="GO:0005634">
    <property type="term" value="C:nucleus"/>
    <property type="evidence" value="ECO:0007669"/>
    <property type="project" value="UniProtKB-SubCell"/>
</dbReference>
<dbReference type="Pfam" id="PF03101">
    <property type="entry name" value="FAR1"/>
    <property type="match status" value="1"/>
</dbReference>
<dbReference type="Pfam" id="PF04434">
    <property type="entry name" value="SWIM"/>
    <property type="match status" value="1"/>
</dbReference>
<evidence type="ECO:0000313" key="8">
    <source>
        <dbReference type="EMBL" id="KAK9272326.1"/>
    </source>
</evidence>
<evidence type="ECO:0000259" key="7">
    <source>
        <dbReference type="PROSITE" id="PS50966"/>
    </source>
</evidence>
<keyword evidence="2 6" id="KW-0479">Metal-binding</keyword>
<evidence type="ECO:0000256" key="5">
    <source>
        <dbReference type="PROSITE-ProRule" id="PRU00325"/>
    </source>
</evidence>
<name>A0AAP0R9D4_LIQFO</name>
<evidence type="ECO:0000256" key="1">
    <source>
        <dbReference type="ARBA" id="ARBA00005889"/>
    </source>
</evidence>
<evidence type="ECO:0000256" key="4">
    <source>
        <dbReference type="ARBA" id="ARBA00022833"/>
    </source>
</evidence>
<dbReference type="InterPro" id="IPR031052">
    <property type="entry name" value="FHY3/FAR1"/>
</dbReference>
<evidence type="ECO:0000313" key="9">
    <source>
        <dbReference type="Proteomes" id="UP001415857"/>
    </source>
</evidence>
<evidence type="ECO:0000256" key="3">
    <source>
        <dbReference type="ARBA" id="ARBA00022771"/>
    </source>
</evidence>
<reference evidence="8 9" key="1">
    <citation type="journal article" date="2024" name="Plant J.">
        <title>Genome sequences and population genomics reveal climatic adaptation and genomic divergence between two closely related sweetgum species.</title>
        <authorList>
            <person name="Xu W.Q."/>
            <person name="Ren C.Q."/>
            <person name="Zhang X.Y."/>
            <person name="Comes H.P."/>
            <person name="Liu X.H."/>
            <person name="Li Y.G."/>
            <person name="Kettle C.J."/>
            <person name="Jalonen R."/>
            <person name="Gaisberger H."/>
            <person name="Ma Y.Z."/>
            <person name="Qiu Y.X."/>
        </authorList>
    </citation>
    <scope>NUCLEOTIDE SEQUENCE [LARGE SCALE GENOMIC DNA]</scope>
    <source>
        <strain evidence="8">Hangzhou</strain>
    </source>
</reference>
<keyword evidence="4 6" id="KW-0862">Zinc</keyword>
<dbReference type="PANTHER" id="PTHR31669:SF281">
    <property type="entry name" value="PROTEIN FAR1-RELATED SEQUENCE"/>
    <property type="match status" value="1"/>
</dbReference>
<protein>
    <recommendedName>
        <fullName evidence="6">Protein FAR1-RELATED SEQUENCE</fullName>
    </recommendedName>
</protein>
<feature type="domain" description="SWIM-type" evidence="7">
    <location>
        <begin position="539"/>
        <end position="575"/>
    </location>
</feature>
<dbReference type="PROSITE" id="PS50966">
    <property type="entry name" value="ZF_SWIM"/>
    <property type="match status" value="1"/>
</dbReference>
<proteinExistence type="inferred from homology"/>
<comment type="subcellular location">
    <subcellularLocation>
        <location evidence="6">Nucleus</location>
    </subcellularLocation>
</comment>
<keyword evidence="9" id="KW-1185">Reference proteome</keyword>
<dbReference type="EMBL" id="JBBPBK010000013">
    <property type="protein sequence ID" value="KAK9272326.1"/>
    <property type="molecule type" value="Genomic_DNA"/>
</dbReference>
<evidence type="ECO:0000256" key="2">
    <source>
        <dbReference type="ARBA" id="ARBA00022723"/>
    </source>
</evidence>
<dbReference type="InterPro" id="IPR018289">
    <property type="entry name" value="MULE_transposase_dom"/>
</dbReference>
<dbReference type="InterPro" id="IPR004330">
    <property type="entry name" value="FAR1_DNA_bnd_dom"/>
</dbReference>
<dbReference type="AlphaFoldDB" id="A0AAP0R9D4"/>
<dbReference type="GO" id="GO:0006355">
    <property type="term" value="P:regulation of DNA-templated transcription"/>
    <property type="evidence" value="ECO:0007669"/>
    <property type="project" value="UniProtKB-UniRule"/>
</dbReference>
<dbReference type="SMART" id="SM00575">
    <property type="entry name" value="ZnF_PMZ"/>
    <property type="match status" value="1"/>
</dbReference>
<comment type="caution">
    <text evidence="8">The sequence shown here is derived from an EMBL/GenBank/DDBJ whole genome shotgun (WGS) entry which is preliminary data.</text>
</comment>
<dbReference type="GO" id="GO:0008270">
    <property type="term" value="F:zinc ion binding"/>
    <property type="evidence" value="ECO:0007669"/>
    <property type="project" value="UniProtKB-UniRule"/>
</dbReference>
<dbReference type="InterPro" id="IPR007527">
    <property type="entry name" value="Znf_SWIM"/>
</dbReference>
<comment type="function">
    <text evidence="6">Putative transcription activator involved in regulating light control of development.</text>
</comment>
<dbReference type="PANTHER" id="PTHR31669">
    <property type="entry name" value="PROTEIN FAR1-RELATED SEQUENCE 10-RELATED"/>
    <property type="match status" value="1"/>
</dbReference>
<accession>A0AAP0R9D4</accession>
<organism evidence="8 9">
    <name type="scientific">Liquidambar formosana</name>
    <name type="common">Formosan gum</name>
    <dbReference type="NCBI Taxonomy" id="63359"/>
    <lineage>
        <taxon>Eukaryota</taxon>
        <taxon>Viridiplantae</taxon>
        <taxon>Streptophyta</taxon>
        <taxon>Embryophyta</taxon>
        <taxon>Tracheophyta</taxon>
        <taxon>Spermatophyta</taxon>
        <taxon>Magnoliopsida</taxon>
        <taxon>eudicotyledons</taxon>
        <taxon>Gunneridae</taxon>
        <taxon>Pentapetalae</taxon>
        <taxon>Saxifragales</taxon>
        <taxon>Altingiaceae</taxon>
        <taxon>Liquidambar</taxon>
    </lineage>
</organism>
<gene>
    <name evidence="8" type="ORF">L1049_002697</name>
</gene>
<sequence length="668" mass="77464">MDIDYTDVSETPQQTSSLLDVDMMQRCHSPEIGSPDRVPKIGMKFESEDLAYKFYNMYAGLVGFSVRKDFKNRSKIDGSVMSRRFVCFKRGFRLPDKRNLNVKKPHKELRTGCSAQMTISRQSDGKYRIIHFEANHNHEVVSPEAVHILPSHRKLIVAQAIEADLVDRSGIRQNLVSDSMGRQVGDQGNLGYLPINLHSRRMKDMKGGEAGSLLSYFQKQQSENPSFFYAIQLDIDEQITNLFWADAKMVIDYSHFGDVVYFDTTYRTNQLCRPLAAFIGVDHHKEMVLFGAALLYDETPETFQWLFQTFMQAMSRKKPKTILTAHDLEMAKAIGLVFPKTYHRICVWNLWQNAMRHLGPHFEDQDDFGKDLRNCIYDHEEEDQFFQSWEAMLEKYGLWDNAWLQEIYKIKETWAMVYGRQIFCADVKSTLLSERFNRCLRKYLKSDSDVLQFLNRFEKVVANLRYKELQSNNSNSHREPILKASEALLKHAWDIYTPNVFEVFKKEFEDCCDLVISQCNENGSLFEYSFSSFGKPCQHIVKFNSSDDTINCSCMKFEYAGILCSHALKVVNVRNIKTVPNKYILKRWTKGARVGTVEGSQECVVHEDPALAMLNRYKDLSRKAIELSTWAAESEEGYVFMSRIFNEGMLGLESIYMRKFNDSDNGKV</sequence>
<keyword evidence="3 5" id="KW-0863">Zinc-finger</keyword>
<dbReference type="Proteomes" id="UP001415857">
    <property type="component" value="Unassembled WGS sequence"/>
</dbReference>